<gene>
    <name evidence="7" type="ORF">RFI_30866</name>
</gene>
<evidence type="ECO:0000256" key="1">
    <source>
        <dbReference type="ARBA" id="ARBA00010394"/>
    </source>
</evidence>
<dbReference type="InterPro" id="IPR011989">
    <property type="entry name" value="ARM-like"/>
</dbReference>
<protein>
    <submittedName>
        <fullName evidence="7">Importin alpha 1 subunit-like protein</fullName>
    </submittedName>
</protein>
<dbReference type="Proteomes" id="UP000023152">
    <property type="component" value="Unassembled WGS sequence"/>
</dbReference>
<keyword evidence="8" id="KW-1185">Reference proteome</keyword>
<dbReference type="InterPro" id="IPR002652">
    <property type="entry name" value="Importin-a_IBB"/>
</dbReference>
<comment type="similarity">
    <text evidence="1">Belongs to the importin alpha family.</text>
</comment>
<feature type="compositionally biased region" description="Polar residues" evidence="5">
    <location>
        <begin position="53"/>
        <end position="78"/>
    </location>
</feature>
<dbReference type="EMBL" id="ASPP01027061">
    <property type="protein sequence ID" value="ETO06523.1"/>
    <property type="molecule type" value="Genomic_DNA"/>
</dbReference>
<dbReference type="AlphaFoldDB" id="X6LX54"/>
<feature type="non-terminal residue" evidence="7">
    <location>
        <position position="236"/>
    </location>
</feature>
<evidence type="ECO:0000256" key="3">
    <source>
        <dbReference type="ARBA" id="ARBA00022927"/>
    </source>
</evidence>
<accession>X6LX54</accession>
<name>X6LX54_RETFI</name>
<evidence type="ECO:0000313" key="8">
    <source>
        <dbReference type="Proteomes" id="UP000023152"/>
    </source>
</evidence>
<dbReference type="InterPro" id="IPR000225">
    <property type="entry name" value="Armadillo"/>
</dbReference>
<dbReference type="OrthoDB" id="29145at2759"/>
<reference evidence="7 8" key="1">
    <citation type="journal article" date="2013" name="Curr. Biol.">
        <title>The Genome of the Foraminiferan Reticulomyxa filosa.</title>
        <authorList>
            <person name="Glockner G."/>
            <person name="Hulsmann N."/>
            <person name="Schleicher M."/>
            <person name="Noegel A.A."/>
            <person name="Eichinger L."/>
            <person name="Gallinger C."/>
            <person name="Pawlowski J."/>
            <person name="Sierra R."/>
            <person name="Euteneuer U."/>
            <person name="Pillet L."/>
            <person name="Moustafa A."/>
            <person name="Platzer M."/>
            <person name="Groth M."/>
            <person name="Szafranski K."/>
            <person name="Schliwa M."/>
        </authorList>
    </citation>
    <scope>NUCLEOTIDE SEQUENCE [LARGE SCALE GENOMIC DNA]</scope>
</reference>
<organism evidence="7 8">
    <name type="scientific">Reticulomyxa filosa</name>
    <dbReference type="NCBI Taxonomy" id="46433"/>
    <lineage>
        <taxon>Eukaryota</taxon>
        <taxon>Sar</taxon>
        <taxon>Rhizaria</taxon>
        <taxon>Retaria</taxon>
        <taxon>Foraminifera</taxon>
        <taxon>Monothalamids</taxon>
        <taxon>Reticulomyxidae</taxon>
        <taxon>Reticulomyxa</taxon>
    </lineage>
</organism>
<dbReference type="PROSITE" id="PS51214">
    <property type="entry name" value="IBB"/>
    <property type="match status" value="1"/>
</dbReference>
<evidence type="ECO:0000259" key="6">
    <source>
        <dbReference type="PROSITE" id="PS51214"/>
    </source>
</evidence>
<keyword evidence="3" id="KW-0653">Protein transport</keyword>
<feature type="region of interest" description="Disordered" evidence="5">
    <location>
        <begin position="1"/>
        <end position="32"/>
    </location>
</feature>
<dbReference type="SUPFAM" id="SSF48371">
    <property type="entry name" value="ARM repeat"/>
    <property type="match status" value="1"/>
</dbReference>
<evidence type="ECO:0000256" key="4">
    <source>
        <dbReference type="PROSITE-ProRule" id="PRU00561"/>
    </source>
</evidence>
<evidence type="ECO:0000256" key="2">
    <source>
        <dbReference type="ARBA" id="ARBA00022448"/>
    </source>
</evidence>
<evidence type="ECO:0000256" key="5">
    <source>
        <dbReference type="SAM" id="MobiDB-lite"/>
    </source>
</evidence>
<keyword evidence="2 4" id="KW-0813">Transport</keyword>
<dbReference type="InterPro" id="IPR016024">
    <property type="entry name" value="ARM-type_fold"/>
</dbReference>
<dbReference type="PANTHER" id="PTHR23316">
    <property type="entry name" value="IMPORTIN ALPHA"/>
    <property type="match status" value="1"/>
</dbReference>
<comment type="caution">
    <text evidence="7">The sequence shown here is derived from an EMBL/GenBank/DDBJ whole genome shotgun (WGS) entry which is preliminary data.</text>
</comment>
<dbReference type="GO" id="GO:0061608">
    <property type="term" value="F:nuclear import signal receptor activity"/>
    <property type="evidence" value="ECO:0007669"/>
    <property type="project" value="InterPro"/>
</dbReference>
<feature type="region of interest" description="Disordered" evidence="5">
    <location>
        <begin position="45"/>
        <end position="96"/>
    </location>
</feature>
<dbReference type="SMART" id="SM00185">
    <property type="entry name" value="ARM"/>
    <property type="match status" value="2"/>
</dbReference>
<sequence>MYKNEQKREFQRGLDPEAGKTKRQEDRLLLRRQIREELLTKRRKALTGEYENLKSSENSKSAMDATGSNKSKTGSTNGESKDEKDENVESGDGVENLSSFVEQVKSGKLEPMTEGVKGIRQLVCREGNIPIGKIFESDVISDLLKILQTKIEVKDWEHRSLEEQAKCNLQFETAWALTNVASGEKEYTRQLAEMGCVEAFAAILRNSRDLDTLDQVIAGLGNIVGDSVDARDKALQ</sequence>
<feature type="domain" description="IBB" evidence="6">
    <location>
        <begin position="1"/>
        <end position="52"/>
    </location>
</feature>
<dbReference type="GO" id="GO:0006606">
    <property type="term" value="P:protein import into nucleus"/>
    <property type="evidence" value="ECO:0007669"/>
    <property type="project" value="InterPro"/>
</dbReference>
<proteinExistence type="inferred from homology"/>
<evidence type="ECO:0000313" key="7">
    <source>
        <dbReference type="EMBL" id="ETO06523.1"/>
    </source>
</evidence>
<dbReference type="Gene3D" id="1.25.10.10">
    <property type="entry name" value="Leucine-rich Repeat Variant"/>
    <property type="match status" value="1"/>
</dbReference>
<dbReference type="Pfam" id="PF01749">
    <property type="entry name" value="IBB"/>
    <property type="match status" value="1"/>
</dbReference>